<protein>
    <submittedName>
        <fullName evidence="1">Uncharacterized protein</fullName>
    </submittedName>
</protein>
<comment type="caution">
    <text evidence="1">The sequence shown here is derived from an EMBL/GenBank/DDBJ whole genome shotgun (WGS) entry which is preliminary data.</text>
</comment>
<dbReference type="EMBL" id="ATMH01007411">
    <property type="protein sequence ID" value="EPY23869.1"/>
    <property type="molecule type" value="Genomic_DNA"/>
</dbReference>
<dbReference type="OrthoDB" id="252468at2759"/>
<proteinExistence type="predicted"/>
<evidence type="ECO:0000313" key="1">
    <source>
        <dbReference type="EMBL" id="EPY23869.1"/>
    </source>
</evidence>
<sequence>MKNKNAHFLVANEAKKHIIKNAESSSRKGMAVAKRVGIQHISNTTMIHLDNEAQLLGELSNSYSNKISQIKLHNTLTQPNVFSYKGDLVTAAQQMNFLDACEAACAMIGNGQLNDATQVISFWNLSGEARHVSLSQRHAATTAFEKVICDLGVIGDVSSLRTLVDVFEASLNTHKSTTVHNSYAKSSQYKLFVPLGKKRIGKIFTTAVKRMVSLDEKSVSLIEKIVLLDRCTRPCMSLNRQKECKIMPFELQKCFTDFVEASPQYTEELLDQVSRTISTSFVHPSQLDILQTLCLSTSEARYIAENWDSSEPFKGAKNVTPTVKRLLDNMLKKSNLLKGAELNSLLISLKAGQGRGKRNKQASLDELPKLHQTLRTQLLDILHSPNSRIRNVASRQLLSNPGIMNDLCIPPRAVMKQFALSFRSRSITPKFASICGSLVKELHGKGEFSDAACISWNHLSLEKNEVVQYFKSNNGAFDSAASSILKCFRKAHAVDTHHTAWMGYRTLSILNNGSAADVVTPLHSILLCVMALDAGTPFSSVKACIRSIYAGDDATAQWCISIVRLFTVANEKDKRIILSSFHKSDAVKRIIHESKTGEITVAIPNRSEQLALWSLLNDPTINRTLLKIVLKAYLSEEATRTFLEGNAIQESVTQDELDFDMSSKDEVKNSLDEYEQLLKYDIMASIASNCTTSSSLETIISALKSKVDEEKGDSKRNLNLERLLQSEQHL</sequence>
<accession>S9U520</accession>
<evidence type="ECO:0000313" key="2">
    <source>
        <dbReference type="Proteomes" id="UP000015354"/>
    </source>
</evidence>
<reference evidence="1 2" key="1">
    <citation type="journal article" date="2013" name="PLoS ONE">
        <title>Predicting the Proteins of Angomonas deanei, Strigomonas culicis and Their Respective Endosymbionts Reveals New Aspects of the Trypanosomatidae Family.</title>
        <authorList>
            <person name="Motta M.C."/>
            <person name="Martins A.C."/>
            <person name="de Souza S.S."/>
            <person name="Catta-Preta C.M."/>
            <person name="Silva R."/>
            <person name="Klein C.C."/>
            <person name="de Almeida L.G."/>
            <person name="de Lima Cunha O."/>
            <person name="Ciapina L.P."/>
            <person name="Brocchi M."/>
            <person name="Colabardini A.C."/>
            <person name="de Araujo Lima B."/>
            <person name="Machado C.R."/>
            <person name="de Almeida Soares C.M."/>
            <person name="Probst C.M."/>
            <person name="de Menezes C.B."/>
            <person name="Thompson C.E."/>
            <person name="Bartholomeu D.C."/>
            <person name="Gradia D.F."/>
            <person name="Pavoni D.P."/>
            <person name="Grisard E.C."/>
            <person name="Fantinatti-Garboggini F."/>
            <person name="Marchini F.K."/>
            <person name="Rodrigues-Luiz G.F."/>
            <person name="Wagner G."/>
            <person name="Goldman G.H."/>
            <person name="Fietto J.L."/>
            <person name="Elias M.C."/>
            <person name="Goldman M.H."/>
            <person name="Sagot M.F."/>
            <person name="Pereira M."/>
            <person name="Stoco P.H."/>
            <person name="de Mendonca-Neto R.P."/>
            <person name="Teixeira S.M."/>
            <person name="Maciel T.E."/>
            <person name="de Oliveira Mendes T.A."/>
            <person name="Urmenyi T.P."/>
            <person name="de Souza W."/>
            <person name="Schenkman S."/>
            <person name="de Vasconcelos A.T."/>
        </authorList>
    </citation>
    <scope>NUCLEOTIDE SEQUENCE [LARGE SCALE GENOMIC DNA]</scope>
</reference>
<name>S9U520_9TRYP</name>
<organism evidence="1 2">
    <name type="scientific">Strigomonas culicis</name>
    <dbReference type="NCBI Taxonomy" id="28005"/>
    <lineage>
        <taxon>Eukaryota</taxon>
        <taxon>Discoba</taxon>
        <taxon>Euglenozoa</taxon>
        <taxon>Kinetoplastea</taxon>
        <taxon>Metakinetoplastina</taxon>
        <taxon>Trypanosomatida</taxon>
        <taxon>Trypanosomatidae</taxon>
        <taxon>Strigomonadinae</taxon>
        <taxon>Strigomonas</taxon>
    </lineage>
</organism>
<keyword evidence="2" id="KW-1185">Reference proteome</keyword>
<gene>
    <name evidence="1" type="ORF">STCU_07411</name>
</gene>
<dbReference type="Proteomes" id="UP000015354">
    <property type="component" value="Unassembled WGS sequence"/>
</dbReference>
<dbReference type="AlphaFoldDB" id="S9U520"/>